<evidence type="ECO:0000313" key="3">
    <source>
        <dbReference type="Proteomes" id="UP000319859"/>
    </source>
</evidence>
<keyword evidence="1" id="KW-0732">Signal</keyword>
<dbReference type="RefSeq" id="WP_145748697.1">
    <property type="nucleotide sequence ID" value="NZ_VITN01000002.1"/>
</dbReference>
<proteinExistence type="predicted"/>
<evidence type="ECO:0000313" key="2">
    <source>
        <dbReference type="EMBL" id="TWB23492.1"/>
    </source>
</evidence>
<reference evidence="2 3" key="1">
    <citation type="submission" date="2019-06" db="EMBL/GenBank/DDBJ databases">
        <title>Genomic Encyclopedia of Type Strains, Phase IV (KMG-V): Genome sequencing to study the core and pangenomes of soil and plant-associated prokaryotes.</title>
        <authorList>
            <person name="Whitman W."/>
        </authorList>
    </citation>
    <scope>NUCLEOTIDE SEQUENCE [LARGE SCALE GENOMIC DNA]</scope>
    <source>
        <strain evidence="2 3">BR 11880</strain>
    </source>
</reference>
<dbReference type="Proteomes" id="UP000319859">
    <property type="component" value="Unassembled WGS sequence"/>
</dbReference>
<accession>A0A560FPH0</accession>
<sequence length="213" mass="22141">MALFPRLVLALGVLVALAAGDMPARADFLPPARPGETDPIIQQVLNCWSYGHRPNAKGAGVGVGGQNLVCAHGEAKTTVMRDTIARITSIDARTLVIWSQGGGDPQAAADLAQTIVDRGITVIIDGPCAGPCVWWLAAAPKRLVTPEAVFDFSAGPDAPPAVVERVRQATGIDLTALRQTGGPRQPRDEAALRALGLGVTQLPPIVAVKPTPT</sequence>
<dbReference type="EMBL" id="VITN01000002">
    <property type="protein sequence ID" value="TWB23492.1"/>
    <property type="molecule type" value="Genomic_DNA"/>
</dbReference>
<feature type="chain" id="PRO_5022027557" evidence="1">
    <location>
        <begin position="27"/>
        <end position="213"/>
    </location>
</feature>
<dbReference type="Gene3D" id="3.90.226.10">
    <property type="entry name" value="2-enoyl-CoA Hydratase, Chain A, domain 1"/>
    <property type="match status" value="1"/>
</dbReference>
<feature type="signal peptide" evidence="1">
    <location>
        <begin position="1"/>
        <end position="26"/>
    </location>
</feature>
<name>A0A560FPH0_9PROT</name>
<comment type="caution">
    <text evidence="2">The sequence shown here is derived from an EMBL/GenBank/DDBJ whole genome shotgun (WGS) entry which is preliminary data.</text>
</comment>
<dbReference type="AlphaFoldDB" id="A0A560FPH0"/>
<organism evidence="2 3">
    <name type="scientific">Nitrospirillum amazonense</name>
    <dbReference type="NCBI Taxonomy" id="28077"/>
    <lineage>
        <taxon>Bacteria</taxon>
        <taxon>Pseudomonadati</taxon>
        <taxon>Pseudomonadota</taxon>
        <taxon>Alphaproteobacteria</taxon>
        <taxon>Rhodospirillales</taxon>
        <taxon>Azospirillaceae</taxon>
        <taxon>Nitrospirillum</taxon>
    </lineage>
</organism>
<evidence type="ECO:0000256" key="1">
    <source>
        <dbReference type="SAM" id="SignalP"/>
    </source>
</evidence>
<gene>
    <name evidence="2" type="ORF">FBZ89_102248</name>
</gene>
<protein>
    <submittedName>
        <fullName evidence="2">Uncharacterized protein</fullName>
    </submittedName>
</protein>
<dbReference type="OrthoDB" id="7353708at2"/>